<evidence type="ECO:0000313" key="1">
    <source>
        <dbReference type="EMBL" id="KAK1877469.1"/>
    </source>
</evidence>
<proteinExistence type="predicted"/>
<sequence>MMVSSYGPANMKSLAIDLPSSLAEIAQAQDLDDDVQALKLKAPLGAQQSDIIEWEIQQDVLYRAVPTKAEGEMSACGA</sequence>
<dbReference type="EMBL" id="JASDAP010000027">
    <property type="protein sequence ID" value="KAK1877469.1"/>
    <property type="molecule type" value="Genomic_DNA"/>
</dbReference>
<protein>
    <submittedName>
        <fullName evidence="1">5-aminolevulinate synthase mitochondrial</fullName>
    </submittedName>
</protein>
<reference evidence="1" key="1">
    <citation type="submission" date="2023-04" db="EMBL/GenBank/DDBJ databases">
        <title>Chromosome-level genome of Chaenocephalus aceratus.</title>
        <authorList>
            <person name="Park H."/>
        </authorList>
    </citation>
    <scope>NUCLEOTIDE SEQUENCE</scope>
    <source>
        <strain evidence="1">DE</strain>
        <tissue evidence="1">Muscle</tissue>
    </source>
</reference>
<organism evidence="1 2">
    <name type="scientific">Dissostichus eleginoides</name>
    <name type="common">Patagonian toothfish</name>
    <name type="synonym">Dissostichus amissus</name>
    <dbReference type="NCBI Taxonomy" id="100907"/>
    <lineage>
        <taxon>Eukaryota</taxon>
        <taxon>Metazoa</taxon>
        <taxon>Chordata</taxon>
        <taxon>Craniata</taxon>
        <taxon>Vertebrata</taxon>
        <taxon>Euteleostomi</taxon>
        <taxon>Actinopterygii</taxon>
        <taxon>Neopterygii</taxon>
        <taxon>Teleostei</taxon>
        <taxon>Neoteleostei</taxon>
        <taxon>Acanthomorphata</taxon>
        <taxon>Eupercaria</taxon>
        <taxon>Perciformes</taxon>
        <taxon>Notothenioidei</taxon>
        <taxon>Nototheniidae</taxon>
        <taxon>Dissostichus</taxon>
    </lineage>
</organism>
<evidence type="ECO:0000313" key="2">
    <source>
        <dbReference type="Proteomes" id="UP001228049"/>
    </source>
</evidence>
<accession>A0AAD9B8F6</accession>
<dbReference type="AlphaFoldDB" id="A0AAD9B8F6"/>
<dbReference type="Proteomes" id="UP001228049">
    <property type="component" value="Unassembled WGS sequence"/>
</dbReference>
<keyword evidence="2" id="KW-1185">Reference proteome</keyword>
<name>A0AAD9B8F6_DISEL</name>
<comment type="caution">
    <text evidence="1">The sequence shown here is derived from an EMBL/GenBank/DDBJ whole genome shotgun (WGS) entry which is preliminary data.</text>
</comment>
<gene>
    <name evidence="1" type="ORF">KUDE01_002780</name>
</gene>